<protein>
    <submittedName>
        <fullName evidence="1">Uncharacterized protein</fullName>
    </submittedName>
</protein>
<organism evidence="1 2">
    <name type="scientific">Tropheryma whipplei (strain Twist)</name>
    <name type="common">Whipple's bacillus</name>
    <dbReference type="NCBI Taxonomy" id="203267"/>
    <lineage>
        <taxon>Bacteria</taxon>
        <taxon>Bacillati</taxon>
        <taxon>Actinomycetota</taxon>
        <taxon>Actinomycetes</taxon>
        <taxon>Micrococcales</taxon>
        <taxon>Tropherymataceae</taxon>
        <taxon>Tropheryma</taxon>
    </lineage>
</organism>
<reference evidence="1 2" key="1">
    <citation type="journal article" date="2003" name="Genome Res.">
        <title>Tropheryma whipplei twist: a human pathogenic Actinobacteria with a reduced genome.</title>
        <authorList>
            <person name="Raoult D."/>
            <person name="Ogata H."/>
            <person name="Audic S."/>
            <person name="Robert C."/>
            <person name="Suhre K."/>
            <person name="Drancourt M."/>
            <person name="Claverie J.-M."/>
        </authorList>
    </citation>
    <scope>NUCLEOTIDE SEQUENCE [LARGE SCALE GENOMIC DNA]</scope>
    <source>
        <strain evidence="1 2">Twist</strain>
    </source>
</reference>
<evidence type="ECO:0000313" key="1">
    <source>
        <dbReference type="EMBL" id="AAO44696.1"/>
    </source>
</evidence>
<dbReference type="Proteomes" id="UP000002200">
    <property type="component" value="Chromosome"/>
</dbReference>
<dbReference type="STRING" id="203267.TWT_599"/>
<evidence type="ECO:0000313" key="2">
    <source>
        <dbReference type="Proteomes" id="UP000002200"/>
    </source>
</evidence>
<accession>Q83FU9</accession>
<dbReference type="KEGG" id="twh:TWT_599"/>
<keyword evidence="2" id="KW-1185">Reference proteome</keyword>
<proteinExistence type="predicted"/>
<gene>
    <name evidence="1" type="ordered locus">TWT_599</name>
</gene>
<sequence length="71" mass="8082">MPYRDGVVLEPRKEPTIPPMLPSRLPKMLLGEYLDDRVGVVRVAMHSATTCPDIFCCKWLLLWALERGVLS</sequence>
<name>Q83FU9_TROWT</name>
<dbReference type="EMBL" id="AE014184">
    <property type="protein sequence ID" value="AAO44696.1"/>
    <property type="molecule type" value="Genomic_DNA"/>
</dbReference>
<dbReference type="AlphaFoldDB" id="Q83FU9"/>
<dbReference type="HOGENOM" id="CLU_2738882_0_0_11"/>